<dbReference type="STRING" id="391937.NA2_19613"/>
<evidence type="ECO:0000256" key="1">
    <source>
        <dbReference type="SAM" id="MobiDB-lite"/>
    </source>
</evidence>
<evidence type="ECO:0000313" key="3">
    <source>
        <dbReference type="EMBL" id="EKF17141.1"/>
    </source>
</evidence>
<evidence type="ECO:0000256" key="2">
    <source>
        <dbReference type="SAM" id="SignalP"/>
    </source>
</evidence>
<proteinExistence type="predicted"/>
<dbReference type="OrthoDB" id="9812933at2"/>
<gene>
    <name evidence="3" type="ORF">NA2_19613</name>
</gene>
<comment type="caution">
    <text evidence="3">The sequence shown here is derived from an EMBL/GenBank/DDBJ whole genome shotgun (WGS) entry which is preliminary data.</text>
</comment>
<reference evidence="3 4" key="1">
    <citation type="journal article" date="2012" name="J. Bacteriol.">
        <title>Genome Sequence of Nitratireductor pacificus Type Strain pht-3B.</title>
        <authorList>
            <person name="Lai Q."/>
            <person name="Li G."/>
            <person name="Shao Z."/>
        </authorList>
    </citation>
    <scope>NUCLEOTIDE SEQUENCE [LARGE SCALE GENOMIC DNA]</scope>
    <source>
        <strain evidence="4">pht-3B</strain>
    </source>
</reference>
<feature type="region of interest" description="Disordered" evidence="1">
    <location>
        <begin position="341"/>
        <end position="376"/>
    </location>
</feature>
<evidence type="ECO:0000313" key="4">
    <source>
        <dbReference type="Proteomes" id="UP000006786"/>
    </source>
</evidence>
<accession>K2M4Y5</accession>
<feature type="signal peptide" evidence="2">
    <location>
        <begin position="1"/>
        <end position="23"/>
    </location>
</feature>
<keyword evidence="2" id="KW-0732">Signal</keyword>
<dbReference type="RefSeq" id="WP_008598996.1">
    <property type="nucleotide sequence ID" value="NZ_AMRM01000029.1"/>
</dbReference>
<keyword evidence="4" id="KW-1185">Reference proteome</keyword>
<dbReference type="EMBL" id="AMRM01000029">
    <property type="protein sequence ID" value="EKF17141.1"/>
    <property type="molecule type" value="Genomic_DNA"/>
</dbReference>
<feature type="chain" id="PRO_5003860945" evidence="2">
    <location>
        <begin position="24"/>
        <end position="404"/>
    </location>
</feature>
<dbReference type="AlphaFoldDB" id="K2M4Y5"/>
<protein>
    <submittedName>
        <fullName evidence="3">Chemotaxis protein</fullName>
    </submittedName>
</protein>
<dbReference type="eggNOG" id="ENOG502ZART">
    <property type="taxonomic scope" value="Bacteria"/>
</dbReference>
<name>K2M4Y5_9HYPH</name>
<dbReference type="PATRIC" id="fig|391937.3.peg.4024"/>
<sequence>MRWRVTVAAFLMSGAVLCGGAAAASLQPFQMVRSLQVLQDRIANGDHAALPMQQKLLGIIDDRLRQAAPEDFADQRNLRALLIYGLSGGNPRTLETIFPRLRLEGEQAKLGSAIVHYARGDFQNARDGLRDIDPMTLDPEVGPPVALVTAAVLAAEEPAIAARLLDDARLLSPGTLIEEAALRRSIPVAAALKDTQRFASAAEQYARRFLRSPYASQFADSFVAAIVAMHETVDLAVVDDVAALMSDEQARIVYLRLARKSAIEGYDRLQAFASEKATGYAEQTSTGEDPRATLYANMASVTSDNVEQVLATLGGIDRARLSEKDRELLDAAKAIAHAVLNRPPGSAGTDPAPRNVAEETREEAAPAAVEAAVESEPDAEEAYLRDMRDKLQAIDALLVKETEE</sequence>
<dbReference type="Proteomes" id="UP000006786">
    <property type="component" value="Unassembled WGS sequence"/>
</dbReference>
<organism evidence="3 4">
    <name type="scientific">Nitratireductor pacificus pht-3B</name>
    <dbReference type="NCBI Taxonomy" id="391937"/>
    <lineage>
        <taxon>Bacteria</taxon>
        <taxon>Pseudomonadati</taxon>
        <taxon>Pseudomonadota</taxon>
        <taxon>Alphaproteobacteria</taxon>
        <taxon>Hyphomicrobiales</taxon>
        <taxon>Phyllobacteriaceae</taxon>
        <taxon>Nitratireductor</taxon>
    </lineage>
</organism>